<reference evidence="3" key="1">
    <citation type="submission" date="2016-10" db="EMBL/GenBank/DDBJ databases">
        <authorList>
            <person name="Varghese N."/>
            <person name="Submissions S."/>
        </authorList>
    </citation>
    <scope>NUCLEOTIDE SEQUENCE [LARGE SCALE GENOMIC DNA]</scope>
    <source>
        <strain evidence="3">DSM 13234</strain>
    </source>
</reference>
<organism evidence="2 3">
    <name type="scientific">Magnetospirillum fulvum</name>
    <name type="common">Rhodospirillum fulvum</name>
    <dbReference type="NCBI Taxonomy" id="1082"/>
    <lineage>
        <taxon>Bacteria</taxon>
        <taxon>Pseudomonadati</taxon>
        <taxon>Pseudomonadota</taxon>
        <taxon>Alphaproteobacteria</taxon>
        <taxon>Rhodospirillales</taxon>
        <taxon>Rhodospirillaceae</taxon>
        <taxon>Magnetospirillum</taxon>
    </lineage>
</organism>
<feature type="transmembrane region" description="Helical" evidence="1">
    <location>
        <begin position="220"/>
        <end position="240"/>
    </location>
</feature>
<dbReference type="RefSeq" id="WP_074765589.1">
    <property type="nucleotide sequence ID" value="NZ_FNWO01000002.1"/>
</dbReference>
<dbReference type="Proteomes" id="UP000182983">
    <property type="component" value="Unassembled WGS sequence"/>
</dbReference>
<feature type="transmembrane region" description="Helical" evidence="1">
    <location>
        <begin position="156"/>
        <end position="176"/>
    </location>
</feature>
<dbReference type="OrthoDB" id="7486912at2"/>
<evidence type="ECO:0000256" key="1">
    <source>
        <dbReference type="SAM" id="Phobius"/>
    </source>
</evidence>
<feature type="transmembrane region" description="Helical" evidence="1">
    <location>
        <begin position="182"/>
        <end position="199"/>
    </location>
</feature>
<accession>A0A1H6GZY1</accession>
<feature type="transmembrane region" description="Helical" evidence="1">
    <location>
        <begin position="364"/>
        <end position="389"/>
    </location>
</feature>
<keyword evidence="1" id="KW-0472">Membrane</keyword>
<feature type="transmembrane region" description="Helical" evidence="1">
    <location>
        <begin position="21"/>
        <end position="41"/>
    </location>
</feature>
<dbReference type="EMBL" id="FNWO01000002">
    <property type="protein sequence ID" value="SEH28472.1"/>
    <property type="molecule type" value="Genomic_DNA"/>
</dbReference>
<proteinExistence type="predicted"/>
<protein>
    <submittedName>
        <fullName evidence="2">Uncharacterized protein</fullName>
    </submittedName>
</protein>
<feature type="transmembrane region" description="Helical" evidence="1">
    <location>
        <begin position="252"/>
        <end position="275"/>
    </location>
</feature>
<keyword evidence="3" id="KW-1185">Reference proteome</keyword>
<keyword evidence="1" id="KW-0812">Transmembrane</keyword>
<feature type="transmembrane region" description="Helical" evidence="1">
    <location>
        <begin position="53"/>
        <end position="72"/>
    </location>
</feature>
<evidence type="ECO:0000313" key="2">
    <source>
        <dbReference type="EMBL" id="SEH28472.1"/>
    </source>
</evidence>
<keyword evidence="1" id="KW-1133">Transmembrane helix</keyword>
<dbReference type="AlphaFoldDB" id="A0A1H6GZY1"/>
<gene>
    <name evidence="2" type="ORF">SAMN04244559_00709</name>
</gene>
<evidence type="ECO:0000313" key="3">
    <source>
        <dbReference type="Proteomes" id="UP000182983"/>
    </source>
</evidence>
<name>A0A1H6GZY1_MAGFU</name>
<feature type="transmembrane region" description="Helical" evidence="1">
    <location>
        <begin position="401"/>
        <end position="419"/>
    </location>
</feature>
<sequence length="571" mass="61371">MSFEYGQRDGRLTLPNPLKTHNYFLAAASASLFLGAMVLLFDLRSELQTGARPYAALALAVVMLGASIRYLYTCLSQLRFYFGRGRPVGLAPVLTDDSFGTSYEADKVVKETMRQQAIEYPEPVGPISTLLHSIVPNLIYAPLPLRRFAEWQFKGMITLFVLLIGLGATLLLGAPGQTSKGLLDWIGLAFVIIGAWTLVRPSDAALSAPNPSLLSVRWMTLLVAFSVVGPVILSFLGPTLPKPFFVDPYPHVFILLSLGLAAHALFFFAIVGQLLPPPPTATKMIQDTWNISNSPALVIGEFMRAMQESWPDKIPNRRYIRIDPVIDLTAETGSFKGEIMEETQPFPIRLSEEATQVHPSGVPALILALDAVGVAFVLAATVASVQIGSGLAHQLGFPSTAALYALFCWALGSFALEAARHLLLRFDFKSLVHWLELSGIYVSGRVDQGNVISGTLRSTSSVVQVESMTFRLWSAQLHTVAFGKDAPRHIVAMAGAPDEAEALAARLKAFATNQAVVTNLSNAANAERIYGNSTLAANAAQAGASALGAPELNAALQVSSVVAEGESVPRV</sequence>